<keyword evidence="7 8" id="KW-0320">Glycogen biosynthesis</keyword>
<comment type="pathway">
    <text evidence="3 8">Glycan biosynthesis; glycogen biosynthesis.</text>
</comment>
<evidence type="ECO:0000259" key="9">
    <source>
        <dbReference type="Pfam" id="PF00534"/>
    </source>
</evidence>
<evidence type="ECO:0000313" key="13">
    <source>
        <dbReference type="Proteomes" id="UP000016412"/>
    </source>
</evidence>
<dbReference type="PANTHER" id="PTHR45825">
    <property type="entry name" value="GRANULE-BOUND STARCH SYNTHASE 1, CHLOROPLASTIC/AMYLOPLASTIC"/>
    <property type="match status" value="1"/>
</dbReference>
<dbReference type="PATRIC" id="fig|1125725.3.peg.895"/>
<dbReference type="UniPathway" id="UPA00164"/>
<dbReference type="Pfam" id="PF00534">
    <property type="entry name" value="Glycos_transf_1"/>
    <property type="match status" value="1"/>
</dbReference>
<dbReference type="Proteomes" id="UP000016646">
    <property type="component" value="Unassembled WGS sequence"/>
</dbReference>
<keyword evidence="5 8" id="KW-0328">Glycosyltransferase</keyword>
<dbReference type="Gene3D" id="3.40.50.2000">
    <property type="entry name" value="Glycogen Phosphorylase B"/>
    <property type="match status" value="2"/>
</dbReference>
<sequence>MKILMVTAEAVPFAKTGGLADMVSALALSLSKLGHDVKIVMPRYYKIDRKKLQAIPGPLAVAAGTSESWVGVYESALPSSKVGVYFLDHEGAFGRDGVYGTQAETDFHDNPYRFSLLCHGAFQLCRKLGWYPDIVHAHDWSASLAPIILKHVIRNDLFAKTASVLTIHNLGYQGQYAKDWFPSLGIHWGLYYGAGLEHNGGINLLQGGISCADMITTVSPTYAKEIQTTEGGFGMDGLLRVRGDVVRGILNGIDEDVWNPKTDPLIPVNYDETSLEKKAVCKRELQKCMKLPEDDAVPVIGIVTRLADQKGIAELFAPTYGCMYRLCSEIDVQVAILGSGEKWCENEILSLQSKLPNMRAYIGYDESLSHLIEAASDFFLMPSKYEPCGLNQMYSLLYGTLPIVRRTGGLADTVEQYDEETGDGTGFMFDNLTPSAVFDTCGWAVYAYYNKKEHITEMRKRGMKKDFSWKKSAEQYVAVYKEALARGAGIGNSR</sequence>
<evidence type="ECO:0000256" key="6">
    <source>
        <dbReference type="ARBA" id="ARBA00022679"/>
    </source>
</evidence>
<comment type="function">
    <text evidence="2 8">Synthesizes alpha-1,4-glucan chains using ADP-glucose.</text>
</comment>
<evidence type="ECO:0000256" key="8">
    <source>
        <dbReference type="HAMAP-Rule" id="MF_00484"/>
    </source>
</evidence>
<feature type="binding site" evidence="8">
    <location>
        <position position="15"/>
    </location>
    <ligand>
        <name>ADP-alpha-D-glucose</name>
        <dbReference type="ChEBI" id="CHEBI:57498"/>
    </ligand>
</feature>
<dbReference type="RefSeq" id="WP_021329950.1">
    <property type="nucleotide sequence ID" value="NZ_AUZJ01000017.1"/>
</dbReference>
<dbReference type="GO" id="GO:0009011">
    <property type="term" value="F:alpha-1,4-glucan glucosyltransferase (ADP-glucose donor) activity"/>
    <property type="evidence" value="ECO:0007669"/>
    <property type="project" value="UniProtKB-UniRule"/>
</dbReference>
<evidence type="ECO:0000256" key="7">
    <source>
        <dbReference type="ARBA" id="ARBA00023056"/>
    </source>
</evidence>
<evidence type="ECO:0000259" key="10">
    <source>
        <dbReference type="Pfam" id="PF08323"/>
    </source>
</evidence>
<evidence type="ECO:0000256" key="3">
    <source>
        <dbReference type="ARBA" id="ARBA00004964"/>
    </source>
</evidence>
<keyword evidence="14" id="KW-1185">Reference proteome</keyword>
<evidence type="ECO:0000256" key="5">
    <source>
        <dbReference type="ARBA" id="ARBA00022676"/>
    </source>
</evidence>
<comment type="catalytic activity">
    <reaction evidence="1 8">
        <text>[(1-&gt;4)-alpha-D-glucosyl](n) + ADP-alpha-D-glucose = [(1-&gt;4)-alpha-D-glucosyl](n+1) + ADP + H(+)</text>
        <dbReference type="Rhea" id="RHEA:18189"/>
        <dbReference type="Rhea" id="RHEA-COMP:9584"/>
        <dbReference type="Rhea" id="RHEA-COMP:9587"/>
        <dbReference type="ChEBI" id="CHEBI:15378"/>
        <dbReference type="ChEBI" id="CHEBI:15444"/>
        <dbReference type="ChEBI" id="CHEBI:57498"/>
        <dbReference type="ChEBI" id="CHEBI:456216"/>
        <dbReference type="EC" id="2.4.1.21"/>
    </reaction>
</comment>
<dbReference type="eggNOG" id="COG0297">
    <property type="taxonomic scope" value="Bacteria"/>
</dbReference>
<organism evidence="11 13">
    <name type="scientific">Treponema socranskii subsp. socranskii VPI DR56BR1116 = ATCC 35536</name>
    <dbReference type="NCBI Taxonomy" id="1125725"/>
    <lineage>
        <taxon>Bacteria</taxon>
        <taxon>Pseudomonadati</taxon>
        <taxon>Spirochaetota</taxon>
        <taxon>Spirochaetia</taxon>
        <taxon>Spirochaetales</taxon>
        <taxon>Treponemataceae</taxon>
        <taxon>Treponema</taxon>
    </lineage>
</organism>
<dbReference type="HAMAP" id="MF_00484">
    <property type="entry name" value="Glycogen_synth"/>
    <property type="match status" value="1"/>
</dbReference>
<gene>
    <name evidence="8 11" type="primary">glgA</name>
    <name evidence="12" type="ORF">HMPREF0860_0639</name>
    <name evidence="11" type="ORF">HMPREF1325_1611</name>
</gene>
<dbReference type="STRING" id="1125725.HMPREF1325_1611"/>
<name>U1FMN5_TRESO</name>
<dbReference type="Pfam" id="PF08323">
    <property type="entry name" value="Glyco_transf_5"/>
    <property type="match status" value="1"/>
</dbReference>
<dbReference type="GO" id="GO:0005978">
    <property type="term" value="P:glycogen biosynthetic process"/>
    <property type="evidence" value="ECO:0007669"/>
    <property type="project" value="UniProtKB-UniRule"/>
</dbReference>
<dbReference type="AlphaFoldDB" id="U1FMN5"/>
<dbReference type="EMBL" id="AUZJ01000017">
    <property type="protein sequence ID" value="ERF61108.1"/>
    <property type="molecule type" value="Genomic_DNA"/>
</dbReference>
<reference evidence="13 14" key="1">
    <citation type="submission" date="2013-08" db="EMBL/GenBank/DDBJ databases">
        <authorList>
            <person name="Durkin A.S."/>
            <person name="Haft D.R."/>
            <person name="McCorrison J."/>
            <person name="Torralba M."/>
            <person name="Gillis M."/>
            <person name="Haft D.H."/>
            <person name="Methe B."/>
            <person name="Sutton G."/>
            <person name="Nelson K.E."/>
        </authorList>
    </citation>
    <scope>NUCLEOTIDE SEQUENCE [LARGE SCALE GENOMIC DNA]</scope>
    <source>
        <strain evidence="12 14">ATCC 35536</strain>
        <strain evidence="11 13">VPI DR56BR1116</strain>
    </source>
</reference>
<dbReference type="EC" id="2.4.1.21" evidence="8"/>
<dbReference type="Proteomes" id="UP000016412">
    <property type="component" value="Unassembled WGS sequence"/>
</dbReference>
<protein>
    <recommendedName>
        <fullName evidence="8">Glycogen synthase</fullName>
        <ecNumber evidence="8">2.4.1.21</ecNumber>
    </recommendedName>
    <alternativeName>
        <fullName evidence="8">Starch [bacterial glycogen] synthase</fullName>
    </alternativeName>
</protein>
<dbReference type="CDD" id="cd03791">
    <property type="entry name" value="GT5_Glycogen_synthase_DULL1-like"/>
    <property type="match status" value="1"/>
</dbReference>
<evidence type="ECO:0000256" key="4">
    <source>
        <dbReference type="ARBA" id="ARBA00010281"/>
    </source>
</evidence>
<feature type="domain" description="Glycosyl transferase family 1" evidence="9">
    <location>
        <begin position="291"/>
        <end position="431"/>
    </location>
</feature>
<comment type="caution">
    <text evidence="11">The sequence shown here is derived from an EMBL/GenBank/DDBJ whole genome shotgun (WGS) entry which is preliminary data.</text>
</comment>
<accession>U1FMN5</accession>
<dbReference type="SUPFAM" id="SSF53756">
    <property type="entry name" value="UDP-Glycosyltransferase/glycogen phosphorylase"/>
    <property type="match status" value="1"/>
</dbReference>
<proteinExistence type="inferred from homology"/>
<evidence type="ECO:0000313" key="14">
    <source>
        <dbReference type="Proteomes" id="UP000016646"/>
    </source>
</evidence>
<dbReference type="EMBL" id="AVQI01000006">
    <property type="protein sequence ID" value="ERK05011.1"/>
    <property type="molecule type" value="Genomic_DNA"/>
</dbReference>
<feature type="domain" description="Starch synthase catalytic" evidence="10">
    <location>
        <begin position="2"/>
        <end position="240"/>
    </location>
</feature>
<comment type="similarity">
    <text evidence="4 8">Belongs to the glycosyltransferase 1 family. Bacterial/plant glycogen synthase subfamily.</text>
</comment>
<dbReference type="NCBIfam" id="TIGR02095">
    <property type="entry name" value="glgA"/>
    <property type="match status" value="1"/>
</dbReference>
<dbReference type="PANTHER" id="PTHR45825:SF11">
    <property type="entry name" value="ALPHA AMYLASE DOMAIN-CONTAINING PROTEIN"/>
    <property type="match status" value="1"/>
</dbReference>
<keyword evidence="6 8" id="KW-0808">Transferase</keyword>
<evidence type="ECO:0000256" key="1">
    <source>
        <dbReference type="ARBA" id="ARBA00001478"/>
    </source>
</evidence>
<evidence type="ECO:0000313" key="12">
    <source>
        <dbReference type="EMBL" id="ERK05011.1"/>
    </source>
</evidence>
<dbReference type="InterPro" id="IPR001296">
    <property type="entry name" value="Glyco_trans_1"/>
</dbReference>
<evidence type="ECO:0000256" key="2">
    <source>
        <dbReference type="ARBA" id="ARBA00002764"/>
    </source>
</evidence>
<dbReference type="NCBIfam" id="NF001899">
    <property type="entry name" value="PRK00654.1-2"/>
    <property type="match status" value="1"/>
</dbReference>
<dbReference type="GO" id="GO:0005829">
    <property type="term" value="C:cytosol"/>
    <property type="evidence" value="ECO:0007669"/>
    <property type="project" value="TreeGrafter"/>
</dbReference>
<evidence type="ECO:0000313" key="11">
    <source>
        <dbReference type="EMBL" id="ERF61108.1"/>
    </source>
</evidence>
<dbReference type="InterPro" id="IPR013534">
    <property type="entry name" value="Starch_synth_cat_dom"/>
</dbReference>
<dbReference type="OrthoDB" id="9808590at2"/>
<dbReference type="GO" id="GO:0004373">
    <property type="term" value="F:alpha-1,4-glucan glucosyltransferase (UDP-glucose donor) activity"/>
    <property type="evidence" value="ECO:0007669"/>
    <property type="project" value="InterPro"/>
</dbReference>
<dbReference type="InterPro" id="IPR011835">
    <property type="entry name" value="GS/SS"/>
</dbReference>